<dbReference type="AlphaFoldDB" id="A0A5K7XMJ3"/>
<dbReference type="GO" id="GO:0003697">
    <property type="term" value="F:single-stranded DNA binding"/>
    <property type="evidence" value="ECO:0007669"/>
    <property type="project" value="InterPro"/>
</dbReference>
<evidence type="ECO:0000313" key="2">
    <source>
        <dbReference type="EMBL" id="BBO34279.1"/>
    </source>
</evidence>
<proteinExistence type="predicted"/>
<evidence type="ECO:0000313" key="3">
    <source>
        <dbReference type="Proteomes" id="UP000326837"/>
    </source>
</evidence>
<dbReference type="Pfam" id="PF08401">
    <property type="entry name" value="ArdcN"/>
    <property type="match status" value="1"/>
</dbReference>
<dbReference type="Proteomes" id="UP000326837">
    <property type="component" value="Chromosome"/>
</dbReference>
<feature type="domain" description="N-terminal" evidence="1">
    <location>
        <begin position="14"/>
        <end position="110"/>
    </location>
</feature>
<gene>
    <name evidence="2" type="ORF">PLANPX_3891</name>
</gene>
<evidence type="ECO:0000259" key="1">
    <source>
        <dbReference type="Pfam" id="PF08401"/>
    </source>
</evidence>
<sequence>MKSDEALKHVEVGIDELIKALEQGRSDTLIQFLEFQARFYHYSFRNCLLIAMQKPTARIVAGFARWKQLGRYVKKGEKGLMILAPLVYRQKKDVDNDDEQSSPIVRGFRVAHVFDVAQTEGAELPEFSRIHGQPGEKLRRLQRYVSDLEIALEFADSLGGAHGASHGGKIEILNGLEPAEEFLVTAHELAHELLHRGERRKETTRKVRELEAEAVAFIVCRTAGLDAVSHSADYIQLYSGDRELLMQSLDHIQRVSMQIISVVASTDIDEPDMNCVRSVVLAIA</sequence>
<dbReference type="EMBL" id="AP021861">
    <property type="protein sequence ID" value="BBO34279.1"/>
    <property type="molecule type" value="Genomic_DNA"/>
</dbReference>
<accession>A0A5K7XMJ3</accession>
<organism evidence="2 3">
    <name type="scientific">Lacipirellula parvula</name>
    <dbReference type="NCBI Taxonomy" id="2650471"/>
    <lineage>
        <taxon>Bacteria</taxon>
        <taxon>Pseudomonadati</taxon>
        <taxon>Planctomycetota</taxon>
        <taxon>Planctomycetia</taxon>
        <taxon>Pirellulales</taxon>
        <taxon>Lacipirellulaceae</taxon>
        <taxon>Lacipirellula</taxon>
    </lineage>
</organism>
<dbReference type="InterPro" id="IPR013610">
    <property type="entry name" value="ArdC_N"/>
</dbReference>
<name>A0A5K7XMJ3_9BACT</name>
<protein>
    <recommendedName>
        <fullName evidence="1">N-terminal domain-containing protein</fullName>
    </recommendedName>
</protein>
<reference evidence="3" key="1">
    <citation type="submission" date="2019-10" db="EMBL/GenBank/DDBJ databases">
        <title>Lacipirellula parvula gen. nov., sp. nov., representing a lineage of planctomycetes widespread in freshwater anoxic habitats, and description of the family Lacipirellulaceae.</title>
        <authorList>
            <person name="Dedysh S.N."/>
            <person name="Kulichevskaya I.S."/>
            <person name="Beletsky A.V."/>
            <person name="Rakitin A.L."/>
            <person name="Mardanov A.V."/>
            <person name="Ivanova A.A."/>
            <person name="Saltykova V.X."/>
            <person name="Rijpstra W.I.C."/>
            <person name="Sinninghe Damste J.S."/>
            <person name="Ravin N.V."/>
        </authorList>
    </citation>
    <scope>NUCLEOTIDE SEQUENCE [LARGE SCALE GENOMIC DNA]</scope>
    <source>
        <strain evidence="3">PX69</strain>
    </source>
</reference>
<keyword evidence="3" id="KW-1185">Reference proteome</keyword>
<dbReference type="RefSeq" id="WP_152099889.1">
    <property type="nucleotide sequence ID" value="NZ_AP021861.1"/>
</dbReference>
<dbReference type="KEGG" id="lpav:PLANPX_3891"/>